<reference evidence="1 2" key="1">
    <citation type="journal article" date="2018" name="New Phytol.">
        <title>Comparative genomics and transcriptomics depict ericoid mycorrhizal fungi as versatile saprotrophs and plant mutualists.</title>
        <authorList>
            <person name="Martino E."/>
            <person name="Morin E."/>
            <person name="Grelet G.A."/>
            <person name="Kuo A."/>
            <person name="Kohler A."/>
            <person name="Daghino S."/>
            <person name="Barry K.W."/>
            <person name="Cichocki N."/>
            <person name="Clum A."/>
            <person name="Dockter R.B."/>
            <person name="Hainaut M."/>
            <person name="Kuo R.C."/>
            <person name="LaButti K."/>
            <person name="Lindahl B.D."/>
            <person name="Lindquist E.A."/>
            <person name="Lipzen A."/>
            <person name="Khouja H.R."/>
            <person name="Magnuson J."/>
            <person name="Murat C."/>
            <person name="Ohm R.A."/>
            <person name="Singer S.W."/>
            <person name="Spatafora J.W."/>
            <person name="Wang M."/>
            <person name="Veneault-Fourrey C."/>
            <person name="Henrissat B."/>
            <person name="Grigoriev I.V."/>
            <person name="Martin F.M."/>
            <person name="Perotto S."/>
        </authorList>
    </citation>
    <scope>NUCLEOTIDE SEQUENCE [LARGE SCALE GENOMIC DNA]</scope>
    <source>
        <strain evidence="1 2">ATCC 22711</strain>
    </source>
</reference>
<organism evidence="1 2">
    <name type="scientific">Amorphotheca resinae ATCC 22711</name>
    <dbReference type="NCBI Taxonomy" id="857342"/>
    <lineage>
        <taxon>Eukaryota</taxon>
        <taxon>Fungi</taxon>
        <taxon>Dikarya</taxon>
        <taxon>Ascomycota</taxon>
        <taxon>Pezizomycotina</taxon>
        <taxon>Leotiomycetes</taxon>
        <taxon>Helotiales</taxon>
        <taxon>Amorphothecaceae</taxon>
        <taxon>Amorphotheca</taxon>
    </lineage>
</organism>
<keyword evidence="2" id="KW-1185">Reference proteome</keyword>
<dbReference type="AlphaFoldDB" id="A0A2T3AXJ2"/>
<dbReference type="RefSeq" id="XP_024719341.1">
    <property type="nucleotide sequence ID" value="XM_024865739.1"/>
</dbReference>
<gene>
    <name evidence="1" type="ORF">M430DRAFT_278386</name>
</gene>
<dbReference type="GeneID" id="36573820"/>
<proteinExistence type="predicted"/>
<evidence type="ECO:0000313" key="2">
    <source>
        <dbReference type="Proteomes" id="UP000241818"/>
    </source>
</evidence>
<protein>
    <submittedName>
        <fullName evidence="1">Uncharacterized protein</fullName>
    </submittedName>
</protein>
<accession>A0A2T3AXJ2</accession>
<name>A0A2T3AXJ2_AMORE</name>
<evidence type="ECO:0000313" key="1">
    <source>
        <dbReference type="EMBL" id="PSS13350.1"/>
    </source>
</evidence>
<sequence>MLATMSSRQRKGRDGFFVKETPSLTGTTGDIHTWFAGWHLDNDFSVTKTNEFVDILRNLSWTAADLRQLSVQELLAGLNACGYNFEWAARFAADMQRAITLKDLISLRPEIKDHDLPMIRISPNKRFIRELPGVTATETEVRAWLNLWFNHRPREPEFKLFATKFEYQAPESLVGEVPWNGARLLFLTTNDLDRSILGRNLRPVYRRALAADIRAARQKLKDNIGQKAWKNLIRDHKGARQRHSV</sequence>
<dbReference type="EMBL" id="KZ679014">
    <property type="protein sequence ID" value="PSS13350.1"/>
    <property type="molecule type" value="Genomic_DNA"/>
</dbReference>
<dbReference type="Proteomes" id="UP000241818">
    <property type="component" value="Unassembled WGS sequence"/>
</dbReference>
<dbReference type="InParanoid" id="A0A2T3AXJ2"/>
<dbReference type="OrthoDB" id="10441570at2759"/>